<keyword evidence="8 17" id="KW-0863">Zinc-finger</keyword>
<evidence type="ECO:0000256" key="3">
    <source>
        <dbReference type="ARBA" id="ARBA00004906"/>
    </source>
</evidence>
<keyword evidence="4" id="KW-0808">Transferase</keyword>
<dbReference type="InterPro" id="IPR032872">
    <property type="entry name" value="WAK_assoc_C"/>
</dbReference>
<dbReference type="EMBL" id="JAYDYQ010002533">
    <property type="protein sequence ID" value="KAK4486352.1"/>
    <property type="molecule type" value="Genomic_DNA"/>
</dbReference>
<evidence type="ECO:0000256" key="12">
    <source>
        <dbReference type="ARBA" id="ARBA00023136"/>
    </source>
</evidence>
<evidence type="ECO:0000256" key="11">
    <source>
        <dbReference type="ARBA" id="ARBA00022989"/>
    </source>
</evidence>
<comment type="catalytic activity">
    <reaction evidence="16">
        <text>L-seryl-[protein] + ATP = O-phospho-L-seryl-[protein] + ADP + H(+)</text>
        <dbReference type="Rhea" id="RHEA:17989"/>
        <dbReference type="Rhea" id="RHEA-COMP:9863"/>
        <dbReference type="Rhea" id="RHEA-COMP:11604"/>
        <dbReference type="ChEBI" id="CHEBI:15378"/>
        <dbReference type="ChEBI" id="CHEBI:29999"/>
        <dbReference type="ChEBI" id="CHEBI:30616"/>
        <dbReference type="ChEBI" id="CHEBI:83421"/>
        <dbReference type="ChEBI" id="CHEBI:456216"/>
        <dbReference type="EC" id="2.7.11.1"/>
    </reaction>
</comment>
<evidence type="ECO:0000256" key="8">
    <source>
        <dbReference type="ARBA" id="ARBA00022771"/>
    </source>
</evidence>
<dbReference type="Gene3D" id="3.30.40.10">
    <property type="entry name" value="Zinc/RING finger domain, C3HC4 (zinc finger)"/>
    <property type="match status" value="1"/>
</dbReference>
<dbReference type="InterPro" id="IPR001841">
    <property type="entry name" value="Znf_RING"/>
</dbReference>
<dbReference type="InterPro" id="IPR013083">
    <property type="entry name" value="Znf_RING/FYVE/PHD"/>
</dbReference>
<dbReference type="PANTHER" id="PTHR46279">
    <property type="entry name" value="RING/U-BOX SUPERFAMILY PROTEIN"/>
    <property type="match status" value="1"/>
</dbReference>
<feature type="domain" description="RING-type" evidence="21">
    <location>
        <begin position="329"/>
        <end position="371"/>
    </location>
</feature>
<evidence type="ECO:0000256" key="15">
    <source>
        <dbReference type="ARBA" id="ARBA00047899"/>
    </source>
</evidence>
<keyword evidence="12 19" id="KW-0472">Membrane</keyword>
<name>A0ABR0DAS8_9LAMI</name>
<evidence type="ECO:0000313" key="23">
    <source>
        <dbReference type="Proteomes" id="UP001291926"/>
    </source>
</evidence>
<evidence type="ECO:0000256" key="20">
    <source>
        <dbReference type="SAM" id="SignalP"/>
    </source>
</evidence>
<feature type="chain" id="PRO_5047402875" description="RING-type domain-containing protein" evidence="20">
    <location>
        <begin position="28"/>
        <end position="398"/>
    </location>
</feature>
<evidence type="ECO:0000256" key="4">
    <source>
        <dbReference type="ARBA" id="ARBA00022679"/>
    </source>
</evidence>
<proteinExistence type="inferred from homology"/>
<dbReference type="Pfam" id="PF13639">
    <property type="entry name" value="zf-RING_2"/>
    <property type="match status" value="1"/>
</dbReference>
<evidence type="ECO:0000256" key="2">
    <source>
        <dbReference type="ARBA" id="ARBA00004167"/>
    </source>
</evidence>
<dbReference type="Pfam" id="PF14380">
    <property type="entry name" value="WAK_assoc"/>
    <property type="match status" value="1"/>
</dbReference>
<keyword evidence="9" id="KW-0833">Ubl conjugation pathway</keyword>
<dbReference type="Proteomes" id="UP001291926">
    <property type="component" value="Unassembled WGS sequence"/>
</dbReference>
<keyword evidence="5 19" id="KW-0812">Transmembrane</keyword>
<dbReference type="PROSITE" id="PS50089">
    <property type="entry name" value="ZF_RING_2"/>
    <property type="match status" value="1"/>
</dbReference>
<organism evidence="22 23">
    <name type="scientific">Penstemon davidsonii</name>
    <dbReference type="NCBI Taxonomy" id="160366"/>
    <lineage>
        <taxon>Eukaryota</taxon>
        <taxon>Viridiplantae</taxon>
        <taxon>Streptophyta</taxon>
        <taxon>Embryophyta</taxon>
        <taxon>Tracheophyta</taxon>
        <taxon>Spermatophyta</taxon>
        <taxon>Magnoliopsida</taxon>
        <taxon>eudicotyledons</taxon>
        <taxon>Gunneridae</taxon>
        <taxon>Pentapetalae</taxon>
        <taxon>asterids</taxon>
        <taxon>lamiids</taxon>
        <taxon>Lamiales</taxon>
        <taxon>Plantaginaceae</taxon>
        <taxon>Cheloneae</taxon>
        <taxon>Penstemon</taxon>
    </lineage>
</organism>
<evidence type="ECO:0000259" key="21">
    <source>
        <dbReference type="PROSITE" id="PS50089"/>
    </source>
</evidence>
<dbReference type="SUPFAM" id="SSF57850">
    <property type="entry name" value="RING/U-box"/>
    <property type="match status" value="1"/>
</dbReference>
<evidence type="ECO:0000256" key="6">
    <source>
        <dbReference type="ARBA" id="ARBA00022723"/>
    </source>
</evidence>
<comment type="subcellular location">
    <subcellularLocation>
        <location evidence="2">Membrane</location>
        <topology evidence="2">Single-pass membrane protein</topology>
    </subcellularLocation>
</comment>
<evidence type="ECO:0000256" key="7">
    <source>
        <dbReference type="ARBA" id="ARBA00022729"/>
    </source>
</evidence>
<feature type="signal peptide" evidence="20">
    <location>
        <begin position="1"/>
        <end position="27"/>
    </location>
</feature>
<comment type="similarity">
    <text evidence="14">Belongs to the RING-type zinc finger family. ATL subfamily.</text>
</comment>
<comment type="pathway">
    <text evidence="3">Protein modification; protein ubiquitination.</text>
</comment>
<sequence length="398" mass="44665">MEEIITKFLLIFSSSILIFFTIPSHSANSCPPVSCHSTTGPIIRFPFRLRNRQPVRCGYPGFDLYCNNQNQTILNLRNSGEFIVDYIDYSRQALFINDPSSCLPNRIMNLSTLTDSPFRGMNRREYTFLNCSSTWMEYSSYRFTPLFCLSGRNYTVLGMNSHSPEVQVPATCRRIATVLVPMQWTFAMFYWSSSMDFRADFELVWREPACWNCENRGGVCGFRGDSGFEIGCSRPPRTGLPRSAKYGIIIGIGIPGLICIIGLISYACGMFKSYSLGRRPNSELPATTISDQRLALRSITGLDGPIIESYPKTVLGESCRLPKPSDATCPICLTDYQPKETLRSIPECNHYFHVDCIDEWLKLNGTCPLCRNSPENSTVTPCSSMPLSSSSSTTSNES</sequence>
<dbReference type="SMART" id="SM00184">
    <property type="entry name" value="RING"/>
    <property type="match status" value="1"/>
</dbReference>
<reference evidence="22 23" key="1">
    <citation type="journal article" date="2023" name="bioRxiv">
        <title>Genome report: Whole genome sequence and annotation of Penstemon davidsonii.</title>
        <authorList>
            <person name="Ostevik K.L."/>
            <person name="Alabady M."/>
            <person name="Zhang M."/>
            <person name="Rausher M.D."/>
        </authorList>
    </citation>
    <scope>NUCLEOTIDE SEQUENCE [LARGE SCALE GENOMIC DNA]</scope>
    <source>
        <strain evidence="22">DNT005</strain>
        <tissue evidence="22">Whole leaf</tissue>
    </source>
</reference>
<comment type="caution">
    <text evidence="22">The sequence shown here is derived from an EMBL/GenBank/DDBJ whole genome shotgun (WGS) entry which is preliminary data.</text>
</comment>
<dbReference type="InterPro" id="IPR046948">
    <property type="entry name" value="ATL20-22-like"/>
</dbReference>
<comment type="catalytic activity">
    <reaction evidence="1">
        <text>S-ubiquitinyl-[E2 ubiquitin-conjugating enzyme]-L-cysteine + [acceptor protein]-L-lysine = [E2 ubiquitin-conjugating enzyme]-L-cysteine + N(6)-ubiquitinyl-[acceptor protein]-L-lysine.</text>
        <dbReference type="EC" id="2.3.2.27"/>
    </reaction>
</comment>
<accession>A0ABR0DAS8</accession>
<keyword evidence="7 20" id="KW-0732">Signal</keyword>
<evidence type="ECO:0000256" key="17">
    <source>
        <dbReference type="PROSITE-ProRule" id="PRU00175"/>
    </source>
</evidence>
<feature type="region of interest" description="Disordered" evidence="18">
    <location>
        <begin position="375"/>
        <end position="398"/>
    </location>
</feature>
<evidence type="ECO:0000256" key="14">
    <source>
        <dbReference type="ARBA" id="ARBA00024209"/>
    </source>
</evidence>
<keyword evidence="23" id="KW-1185">Reference proteome</keyword>
<evidence type="ECO:0000256" key="18">
    <source>
        <dbReference type="SAM" id="MobiDB-lite"/>
    </source>
</evidence>
<evidence type="ECO:0000256" key="5">
    <source>
        <dbReference type="ARBA" id="ARBA00022692"/>
    </source>
</evidence>
<keyword evidence="11 19" id="KW-1133">Transmembrane helix</keyword>
<evidence type="ECO:0000256" key="13">
    <source>
        <dbReference type="ARBA" id="ARBA00023180"/>
    </source>
</evidence>
<protein>
    <recommendedName>
        <fullName evidence="21">RING-type domain-containing protein</fullName>
    </recommendedName>
</protein>
<keyword evidence="13" id="KW-0325">Glycoprotein</keyword>
<evidence type="ECO:0000256" key="10">
    <source>
        <dbReference type="ARBA" id="ARBA00022833"/>
    </source>
</evidence>
<dbReference type="Pfam" id="PF13947">
    <property type="entry name" value="GUB_WAK_bind"/>
    <property type="match status" value="1"/>
</dbReference>
<dbReference type="PANTHER" id="PTHR46279:SF31">
    <property type="entry name" value="RING-H2 FINGER PROTEIN ATL20-LIKE ISOFORM X1"/>
    <property type="match status" value="1"/>
</dbReference>
<feature type="compositionally biased region" description="Low complexity" evidence="18">
    <location>
        <begin position="383"/>
        <end position="398"/>
    </location>
</feature>
<evidence type="ECO:0000256" key="16">
    <source>
        <dbReference type="ARBA" id="ARBA00048679"/>
    </source>
</evidence>
<comment type="catalytic activity">
    <reaction evidence="15">
        <text>L-threonyl-[protein] + ATP = O-phospho-L-threonyl-[protein] + ADP + H(+)</text>
        <dbReference type="Rhea" id="RHEA:46608"/>
        <dbReference type="Rhea" id="RHEA-COMP:11060"/>
        <dbReference type="Rhea" id="RHEA-COMP:11605"/>
        <dbReference type="ChEBI" id="CHEBI:15378"/>
        <dbReference type="ChEBI" id="CHEBI:30013"/>
        <dbReference type="ChEBI" id="CHEBI:30616"/>
        <dbReference type="ChEBI" id="CHEBI:61977"/>
        <dbReference type="ChEBI" id="CHEBI:456216"/>
        <dbReference type="EC" id="2.7.11.1"/>
    </reaction>
</comment>
<evidence type="ECO:0000313" key="22">
    <source>
        <dbReference type="EMBL" id="KAK4486352.1"/>
    </source>
</evidence>
<feature type="transmembrane region" description="Helical" evidence="19">
    <location>
        <begin position="246"/>
        <end position="269"/>
    </location>
</feature>
<dbReference type="CDD" id="cd16461">
    <property type="entry name" value="RING-H2_EL5-like"/>
    <property type="match status" value="1"/>
</dbReference>
<gene>
    <name evidence="22" type="ORF">RD792_009024</name>
</gene>
<evidence type="ECO:0000256" key="9">
    <source>
        <dbReference type="ARBA" id="ARBA00022786"/>
    </source>
</evidence>
<evidence type="ECO:0000256" key="19">
    <source>
        <dbReference type="SAM" id="Phobius"/>
    </source>
</evidence>
<keyword evidence="6" id="KW-0479">Metal-binding</keyword>
<dbReference type="InterPro" id="IPR025287">
    <property type="entry name" value="WAK_GUB"/>
</dbReference>
<evidence type="ECO:0000256" key="1">
    <source>
        <dbReference type="ARBA" id="ARBA00000900"/>
    </source>
</evidence>
<keyword evidence="10" id="KW-0862">Zinc</keyword>